<evidence type="ECO:0000313" key="2">
    <source>
        <dbReference type="Proteomes" id="UP000267430"/>
    </source>
</evidence>
<dbReference type="Proteomes" id="UP000267430">
    <property type="component" value="Unassembled WGS sequence"/>
</dbReference>
<sequence length="111" mass="13183">MSQFKQDILNYGDDVKDLDYSAYEHLRMLHDRTQIENIVDKLDMNEKIMLVMYDLMLVEKAEEMAKHISKVYDFSLSDKNGIPIEQWWWHLDKVAEGKVKVNYNVSAEKVI</sequence>
<dbReference type="OrthoDB" id="2607569at2"/>
<accession>A0A433HGU9</accession>
<gene>
    <name evidence="1" type="ORF">ELQ35_15650</name>
</gene>
<dbReference type="AlphaFoldDB" id="A0A433HGU9"/>
<comment type="caution">
    <text evidence="1">The sequence shown here is derived from an EMBL/GenBank/DDBJ whole genome shotgun (WGS) entry which is preliminary data.</text>
</comment>
<protein>
    <submittedName>
        <fullName evidence="1">Uncharacterized protein</fullName>
    </submittedName>
</protein>
<name>A0A433HGU9_9BACI</name>
<organism evidence="1 2">
    <name type="scientific">Peribacillus cavernae</name>
    <dbReference type="NCBI Taxonomy" id="1674310"/>
    <lineage>
        <taxon>Bacteria</taxon>
        <taxon>Bacillati</taxon>
        <taxon>Bacillota</taxon>
        <taxon>Bacilli</taxon>
        <taxon>Bacillales</taxon>
        <taxon>Bacillaceae</taxon>
        <taxon>Peribacillus</taxon>
    </lineage>
</organism>
<reference evidence="1 2" key="1">
    <citation type="submission" date="2018-12" db="EMBL/GenBank/DDBJ databases">
        <title>Bacillus chawlae sp. nov., Bacillus glennii sp. nov., and Bacillus saganii sp. nov. Isolated from the Vehicle Assembly Building at Kennedy Space Center where the Viking Spacecraft were Assembled.</title>
        <authorList>
            <person name="Seuylemezian A."/>
            <person name="Vaishampayan P."/>
        </authorList>
    </citation>
    <scope>NUCLEOTIDE SEQUENCE [LARGE SCALE GENOMIC DNA]</scope>
    <source>
        <strain evidence="1 2">L5</strain>
    </source>
</reference>
<evidence type="ECO:0000313" key="1">
    <source>
        <dbReference type="EMBL" id="RUQ27475.1"/>
    </source>
</evidence>
<proteinExistence type="predicted"/>
<dbReference type="EMBL" id="RYZZ01000025">
    <property type="protein sequence ID" value="RUQ27475.1"/>
    <property type="molecule type" value="Genomic_DNA"/>
</dbReference>
<keyword evidence="2" id="KW-1185">Reference proteome</keyword>
<dbReference type="RefSeq" id="WP_126865853.1">
    <property type="nucleotide sequence ID" value="NZ_JAUSTX010000037.1"/>
</dbReference>